<evidence type="ECO:0000313" key="2">
    <source>
        <dbReference type="EMBL" id="MBX23166.1"/>
    </source>
</evidence>
<dbReference type="AlphaFoldDB" id="A0A2P2LYW6"/>
<accession>A0A2P2LYW6</accession>
<organism evidence="2">
    <name type="scientific">Rhizophora mucronata</name>
    <name type="common">Asiatic mangrove</name>
    <dbReference type="NCBI Taxonomy" id="61149"/>
    <lineage>
        <taxon>Eukaryota</taxon>
        <taxon>Viridiplantae</taxon>
        <taxon>Streptophyta</taxon>
        <taxon>Embryophyta</taxon>
        <taxon>Tracheophyta</taxon>
        <taxon>Spermatophyta</taxon>
        <taxon>Magnoliopsida</taxon>
        <taxon>eudicotyledons</taxon>
        <taxon>Gunneridae</taxon>
        <taxon>Pentapetalae</taxon>
        <taxon>rosids</taxon>
        <taxon>fabids</taxon>
        <taxon>Malpighiales</taxon>
        <taxon>Rhizophoraceae</taxon>
        <taxon>Rhizophora</taxon>
    </lineage>
</organism>
<name>A0A2P2LYW6_RHIMU</name>
<feature type="region of interest" description="Disordered" evidence="1">
    <location>
        <begin position="16"/>
        <end position="44"/>
    </location>
</feature>
<proteinExistence type="predicted"/>
<dbReference type="EMBL" id="GGEC01042682">
    <property type="protein sequence ID" value="MBX23166.1"/>
    <property type="molecule type" value="Transcribed_RNA"/>
</dbReference>
<reference evidence="2" key="1">
    <citation type="submission" date="2018-02" db="EMBL/GenBank/DDBJ databases">
        <title>Rhizophora mucronata_Transcriptome.</title>
        <authorList>
            <person name="Meera S.P."/>
            <person name="Sreeshan A."/>
            <person name="Augustine A."/>
        </authorList>
    </citation>
    <scope>NUCLEOTIDE SEQUENCE</scope>
    <source>
        <tissue evidence="2">Leaf</tissue>
    </source>
</reference>
<sequence>MLSVLVSSIARMKSPDKMPALCAGPPEAAEMTTSPTGDPLETVG</sequence>
<evidence type="ECO:0000256" key="1">
    <source>
        <dbReference type="SAM" id="MobiDB-lite"/>
    </source>
</evidence>
<protein>
    <submittedName>
        <fullName evidence="2">Carboxyl-terminal-processing peptidase 2ic-like isoform X1</fullName>
    </submittedName>
</protein>